<dbReference type="GeneTree" id="ENSGT00940000177931"/>
<reference evidence="2" key="1">
    <citation type="submission" date="2023-09" db="UniProtKB">
        <authorList>
            <consortium name="Ensembl"/>
        </authorList>
    </citation>
    <scope>IDENTIFICATION</scope>
</reference>
<dbReference type="InterPro" id="IPR001007">
    <property type="entry name" value="VWF_dom"/>
</dbReference>
<dbReference type="Pfam" id="PF00093">
    <property type="entry name" value="VWC"/>
    <property type="match status" value="1"/>
</dbReference>
<dbReference type="SMART" id="SM00214">
    <property type="entry name" value="VWC"/>
    <property type="match status" value="1"/>
</dbReference>
<evidence type="ECO:0000259" key="1">
    <source>
        <dbReference type="PROSITE" id="PS50184"/>
    </source>
</evidence>
<sequence length="199" mass="21418">GLRFLQISEPCIHENQRLVSWLSSVAATSTCGFIQEQIYAVPEPCRVCICEMGTVFCEDVVCEDVGDCAATEIPEGECCPVCSAAELRPGQLTCTGFQGPPGFDGEPGVPGNPGEPGPPGYPAAPGVSHLDFKARQCQVIHLPITALFLSRAVGHKTLSPPVVYNHPNCINMIIKQAAELSECWTDGLHRGSTWRRINK</sequence>
<proteinExistence type="predicted"/>
<dbReference type="Gene3D" id="6.20.200.20">
    <property type="match status" value="1"/>
</dbReference>
<organism evidence="2">
    <name type="scientific">Stegastes partitus</name>
    <name type="common">bicolor damselfish</name>
    <dbReference type="NCBI Taxonomy" id="144197"/>
    <lineage>
        <taxon>Eukaryota</taxon>
        <taxon>Metazoa</taxon>
        <taxon>Chordata</taxon>
        <taxon>Craniata</taxon>
        <taxon>Vertebrata</taxon>
        <taxon>Euteleostomi</taxon>
        <taxon>Actinopterygii</taxon>
        <taxon>Neopterygii</taxon>
        <taxon>Teleostei</taxon>
        <taxon>Neoteleostei</taxon>
        <taxon>Acanthomorphata</taxon>
        <taxon>Ovalentaria</taxon>
        <taxon>Pomacentridae</taxon>
        <taxon>Stegastes</taxon>
    </lineage>
</organism>
<dbReference type="Ensembl" id="ENSSPAT00000031679.1">
    <property type="protein sequence ID" value="ENSSPAP00000031179.1"/>
    <property type="gene ID" value="ENSSPAG00000023376.1"/>
</dbReference>
<feature type="domain" description="VWFC" evidence="1">
    <location>
        <begin position="42"/>
        <end position="83"/>
    </location>
</feature>
<dbReference type="SUPFAM" id="SSF57603">
    <property type="entry name" value="FnI-like domain"/>
    <property type="match status" value="1"/>
</dbReference>
<evidence type="ECO:0000313" key="2">
    <source>
        <dbReference type="Ensembl" id="ENSSPAP00000031179.1"/>
    </source>
</evidence>
<name>A0A3B5BIN9_9TELE</name>
<dbReference type="PROSITE" id="PS50184">
    <property type="entry name" value="VWFC_2"/>
    <property type="match status" value="1"/>
</dbReference>
<dbReference type="AlphaFoldDB" id="A0A3B5BIN9"/>
<accession>A0A3B5BIN9</accession>
<dbReference type="PROSITE" id="PS01208">
    <property type="entry name" value="VWFC_1"/>
    <property type="match status" value="1"/>
</dbReference>
<dbReference type="Gene3D" id="1.20.5.320">
    <property type="entry name" value="6-Phosphogluconate Dehydrogenase, domain 3"/>
    <property type="match status" value="1"/>
</dbReference>
<protein>
    <recommendedName>
        <fullName evidence="1">VWFC domain-containing protein</fullName>
    </recommendedName>
</protein>